<dbReference type="GO" id="GO:0003677">
    <property type="term" value="F:DNA binding"/>
    <property type="evidence" value="ECO:0007669"/>
    <property type="project" value="UniProtKB-KW"/>
</dbReference>
<evidence type="ECO:0000259" key="8">
    <source>
        <dbReference type="PROSITE" id="PS50090"/>
    </source>
</evidence>
<sequence length="296" mass="33607">MEPCDYNRFFEGNRVAKWTPEENKRFENAVALFDRDTPDRWNNVAAMIPGKTISDVMKQYQELVEDVSDIEAGLIPIPGYGNNSLALQWVNDHGHCSSVRKRNCSGRGSDHERKKGVPWTEEEHRQFLLGLKKYGKGDWRNIANNFVTTRTPTQVASHAQKYFIRQLLGTKDKKRSSIHDITTVNPTAEAKPPSPDHKHHHSPSCSLDKSTLIMKSEQDLHDPDMNAVTWRATTCDCYDYRFNNPGTTMAFSPRNSSSSTISTSSYEGSTPPVFGVNLLECGTQHELWLEPDDMIF</sequence>
<evidence type="ECO:0000256" key="1">
    <source>
        <dbReference type="ARBA" id="ARBA00004123"/>
    </source>
</evidence>
<dbReference type="InterPro" id="IPR017930">
    <property type="entry name" value="Myb_dom"/>
</dbReference>
<dbReference type="AlphaFoldDB" id="A0A2Z7BYF7"/>
<evidence type="ECO:0000313" key="11">
    <source>
        <dbReference type="EMBL" id="KZV39621.1"/>
    </source>
</evidence>
<dbReference type="InterPro" id="IPR017884">
    <property type="entry name" value="SANT_dom"/>
</dbReference>
<dbReference type="InterPro" id="IPR001005">
    <property type="entry name" value="SANT/Myb"/>
</dbReference>
<dbReference type="InterPro" id="IPR006447">
    <property type="entry name" value="Myb_dom_plants"/>
</dbReference>
<keyword evidence="11" id="KW-0371">Homeobox</keyword>
<dbReference type="PROSITE" id="PS51293">
    <property type="entry name" value="SANT"/>
    <property type="match status" value="1"/>
</dbReference>
<dbReference type="SMART" id="SM00717">
    <property type="entry name" value="SANT"/>
    <property type="match status" value="2"/>
</dbReference>
<evidence type="ECO:0000313" key="12">
    <source>
        <dbReference type="Proteomes" id="UP000250235"/>
    </source>
</evidence>
<proteinExistence type="predicted"/>
<dbReference type="FunFam" id="1.10.10.60:FF:000009">
    <property type="entry name" value="transcription factor MYB1R1"/>
    <property type="match status" value="1"/>
</dbReference>
<dbReference type="GO" id="GO:0048262">
    <property type="term" value="P:determination of dorsal/ventral asymmetry"/>
    <property type="evidence" value="ECO:0007669"/>
    <property type="project" value="UniProtKB-ARBA"/>
</dbReference>
<dbReference type="PROSITE" id="PS50090">
    <property type="entry name" value="MYB_LIKE"/>
    <property type="match status" value="2"/>
</dbReference>
<accession>A0A2Z7BYF7</accession>
<comment type="subcellular location">
    <subcellularLocation>
        <location evidence="1">Nucleus</location>
    </subcellularLocation>
</comment>
<dbReference type="PROSITE" id="PS51294">
    <property type="entry name" value="HTH_MYB"/>
    <property type="match status" value="1"/>
</dbReference>
<name>A0A2Z7BYF7_9LAMI</name>
<dbReference type="EMBL" id="KV000914">
    <property type="protein sequence ID" value="KZV39621.1"/>
    <property type="molecule type" value="Genomic_DNA"/>
</dbReference>
<dbReference type="Pfam" id="PF00249">
    <property type="entry name" value="Myb_DNA-binding"/>
    <property type="match status" value="2"/>
</dbReference>
<dbReference type="Proteomes" id="UP000250235">
    <property type="component" value="Unassembled WGS sequence"/>
</dbReference>
<dbReference type="SUPFAM" id="SSF46689">
    <property type="entry name" value="Homeodomain-like"/>
    <property type="match status" value="2"/>
</dbReference>
<dbReference type="GO" id="GO:0005634">
    <property type="term" value="C:nucleus"/>
    <property type="evidence" value="ECO:0007669"/>
    <property type="project" value="UniProtKB-SubCell"/>
</dbReference>
<keyword evidence="5" id="KW-0804">Transcription</keyword>
<dbReference type="OrthoDB" id="118550at2759"/>
<evidence type="ECO:0000256" key="5">
    <source>
        <dbReference type="ARBA" id="ARBA00023163"/>
    </source>
</evidence>
<keyword evidence="4 11" id="KW-0238">DNA-binding</keyword>
<keyword evidence="6" id="KW-0539">Nucleus</keyword>
<evidence type="ECO:0000256" key="3">
    <source>
        <dbReference type="ARBA" id="ARBA00023015"/>
    </source>
</evidence>
<dbReference type="FunFam" id="1.10.10.60:FF:000154">
    <property type="entry name" value="Transcription factor SRM1"/>
    <property type="match status" value="1"/>
</dbReference>
<organism evidence="11 12">
    <name type="scientific">Dorcoceras hygrometricum</name>
    <dbReference type="NCBI Taxonomy" id="472368"/>
    <lineage>
        <taxon>Eukaryota</taxon>
        <taxon>Viridiplantae</taxon>
        <taxon>Streptophyta</taxon>
        <taxon>Embryophyta</taxon>
        <taxon>Tracheophyta</taxon>
        <taxon>Spermatophyta</taxon>
        <taxon>Magnoliopsida</taxon>
        <taxon>eudicotyledons</taxon>
        <taxon>Gunneridae</taxon>
        <taxon>Pentapetalae</taxon>
        <taxon>asterids</taxon>
        <taxon>lamiids</taxon>
        <taxon>Lamiales</taxon>
        <taxon>Gesneriaceae</taxon>
        <taxon>Didymocarpoideae</taxon>
        <taxon>Trichosporeae</taxon>
        <taxon>Loxocarpinae</taxon>
        <taxon>Dorcoceras</taxon>
    </lineage>
</organism>
<keyword evidence="3" id="KW-0805">Transcription regulation</keyword>
<evidence type="ECO:0000256" key="7">
    <source>
        <dbReference type="SAM" id="MobiDB-lite"/>
    </source>
</evidence>
<dbReference type="PANTHER" id="PTHR44042:SF58">
    <property type="entry name" value="DUPLICATED HOMEODOMAIN-LIKE SUPERFAMILY PROTEIN"/>
    <property type="match status" value="1"/>
</dbReference>
<keyword evidence="12" id="KW-1185">Reference proteome</keyword>
<evidence type="ECO:0000256" key="6">
    <source>
        <dbReference type="ARBA" id="ARBA00023242"/>
    </source>
</evidence>
<feature type="domain" description="Myb-like" evidence="8">
    <location>
        <begin position="111"/>
        <end position="163"/>
    </location>
</feature>
<gene>
    <name evidence="11" type="ORF">F511_02084</name>
</gene>
<dbReference type="Gene3D" id="1.10.10.60">
    <property type="entry name" value="Homeodomain-like"/>
    <property type="match status" value="2"/>
</dbReference>
<dbReference type="InterPro" id="IPR009057">
    <property type="entry name" value="Homeodomain-like_sf"/>
</dbReference>
<reference evidence="11 12" key="1">
    <citation type="journal article" date="2015" name="Proc. Natl. Acad. Sci. U.S.A.">
        <title>The resurrection genome of Boea hygrometrica: A blueprint for survival of dehydration.</title>
        <authorList>
            <person name="Xiao L."/>
            <person name="Yang G."/>
            <person name="Zhang L."/>
            <person name="Yang X."/>
            <person name="Zhao S."/>
            <person name="Ji Z."/>
            <person name="Zhou Q."/>
            <person name="Hu M."/>
            <person name="Wang Y."/>
            <person name="Chen M."/>
            <person name="Xu Y."/>
            <person name="Jin H."/>
            <person name="Xiao X."/>
            <person name="Hu G."/>
            <person name="Bao F."/>
            <person name="Hu Y."/>
            <person name="Wan P."/>
            <person name="Li L."/>
            <person name="Deng X."/>
            <person name="Kuang T."/>
            <person name="Xiang C."/>
            <person name="Zhu J.K."/>
            <person name="Oliver M.J."/>
            <person name="He Y."/>
        </authorList>
    </citation>
    <scope>NUCLEOTIDE SEQUENCE [LARGE SCALE GENOMIC DNA]</scope>
    <source>
        <strain evidence="12">cv. XS01</strain>
    </source>
</reference>
<protein>
    <submittedName>
        <fullName evidence="11">Duplicated homeodomain-like superfamily protein</fullName>
    </submittedName>
</protein>
<dbReference type="CDD" id="cd00167">
    <property type="entry name" value="SANT"/>
    <property type="match status" value="2"/>
</dbReference>
<evidence type="ECO:0000256" key="2">
    <source>
        <dbReference type="ARBA" id="ARBA00022473"/>
    </source>
</evidence>
<dbReference type="GO" id="GO:0009908">
    <property type="term" value="P:flower development"/>
    <property type="evidence" value="ECO:0007669"/>
    <property type="project" value="UniProtKB-ARBA"/>
</dbReference>
<dbReference type="NCBIfam" id="TIGR01557">
    <property type="entry name" value="myb_SHAQKYF"/>
    <property type="match status" value="1"/>
</dbReference>
<dbReference type="PANTHER" id="PTHR44042">
    <property type="entry name" value="DUPLICATED HOMEODOMAIN-LIKE SUPERFAMILY PROTEIN-RELATED"/>
    <property type="match status" value="1"/>
</dbReference>
<feature type="domain" description="Myb-like" evidence="8">
    <location>
        <begin position="17"/>
        <end position="64"/>
    </location>
</feature>
<feature type="domain" description="SANT" evidence="9">
    <location>
        <begin position="119"/>
        <end position="167"/>
    </location>
</feature>
<keyword evidence="2" id="KW-0217">Developmental protein</keyword>
<feature type="domain" description="HTH myb-type" evidence="10">
    <location>
        <begin position="111"/>
        <end position="167"/>
    </location>
</feature>
<feature type="region of interest" description="Disordered" evidence="7">
    <location>
        <begin position="183"/>
        <end position="206"/>
    </location>
</feature>
<evidence type="ECO:0000256" key="4">
    <source>
        <dbReference type="ARBA" id="ARBA00023125"/>
    </source>
</evidence>
<evidence type="ECO:0000259" key="9">
    <source>
        <dbReference type="PROSITE" id="PS51293"/>
    </source>
</evidence>
<evidence type="ECO:0000259" key="10">
    <source>
        <dbReference type="PROSITE" id="PS51294"/>
    </source>
</evidence>